<accession>A0A972GQH7</accession>
<keyword evidence="7" id="KW-0812">Transmembrane</keyword>
<dbReference type="InterPro" id="IPR037250">
    <property type="entry name" value="NEAT_dom_sf"/>
</dbReference>
<feature type="transmembrane region" description="Helical" evidence="7">
    <location>
        <begin position="226"/>
        <end position="244"/>
    </location>
</feature>
<evidence type="ECO:0000256" key="8">
    <source>
        <dbReference type="SAM" id="SignalP"/>
    </source>
</evidence>
<gene>
    <name evidence="10" type="primary">isdC</name>
    <name evidence="10" type="ORF">GC093_15065</name>
</gene>
<sequence>MKRWLAVSTLLFTLLATLFALPEAYAAAKLSDGTYTVDYSVKKAENDSASMANDYFEKPAKVFVKNGEMNVQLQMNHSKWITLFKVPSGASFVDAPVVSSDKAEDTRVVSFKVDDLSKPLLSKIHVTVESIDYDHDYTIRFVFDEKSIKNIGASDAAAAKPAVEAPAAASSSASKVVEPASKQQPTAVVKDASAKKALTAAAGSQAASSADKSKPVVVNPQTGDTAPITMLILLLAVSGMFLGYKINSRKSKV</sequence>
<dbReference type="Pfam" id="PF05031">
    <property type="entry name" value="NEAT"/>
    <property type="match status" value="1"/>
</dbReference>
<organism evidence="10 11">
    <name type="scientific">Paenibacillus foliorum</name>
    <dbReference type="NCBI Taxonomy" id="2654974"/>
    <lineage>
        <taxon>Bacteria</taxon>
        <taxon>Bacillati</taxon>
        <taxon>Bacillota</taxon>
        <taxon>Bacilli</taxon>
        <taxon>Bacillales</taxon>
        <taxon>Paenibacillaceae</taxon>
        <taxon>Paenibacillus</taxon>
    </lineage>
</organism>
<dbReference type="InterPro" id="IPR019909">
    <property type="entry name" value="Haem_uptake_protein_IsdC"/>
</dbReference>
<dbReference type="GO" id="GO:0030492">
    <property type="term" value="F:hemoglobin binding"/>
    <property type="evidence" value="ECO:0007669"/>
    <property type="project" value="InterPro"/>
</dbReference>
<evidence type="ECO:0000256" key="2">
    <source>
        <dbReference type="ARBA" id="ARBA00022512"/>
    </source>
</evidence>
<keyword evidence="11" id="KW-1185">Reference proteome</keyword>
<dbReference type="Proteomes" id="UP000641588">
    <property type="component" value="Unassembled WGS sequence"/>
</dbReference>
<proteinExistence type="predicted"/>
<evidence type="ECO:0000313" key="10">
    <source>
        <dbReference type="EMBL" id="NOU94528.1"/>
    </source>
</evidence>
<feature type="domain" description="NEAT" evidence="9">
    <location>
        <begin position="30"/>
        <end position="151"/>
    </location>
</feature>
<keyword evidence="7" id="KW-1133">Transmembrane helix</keyword>
<dbReference type="NCBIfam" id="TIGR03063">
    <property type="entry name" value="srtB_target"/>
    <property type="match status" value="1"/>
</dbReference>
<dbReference type="PANTHER" id="PTHR37824">
    <property type="entry name" value="IRON-REGULATED SURFACE DETERMINANT PROTEIN C"/>
    <property type="match status" value="1"/>
</dbReference>
<dbReference type="SMART" id="SM00725">
    <property type="entry name" value="NEAT"/>
    <property type="match status" value="1"/>
</dbReference>
<evidence type="ECO:0000259" key="9">
    <source>
        <dbReference type="PROSITE" id="PS50978"/>
    </source>
</evidence>
<dbReference type="Gene3D" id="2.60.40.1850">
    <property type="match status" value="1"/>
</dbReference>
<keyword evidence="6" id="KW-0572">Peptidoglycan-anchor</keyword>
<name>A0A972GQH7_9BACL</name>
<dbReference type="GO" id="GO:0015886">
    <property type="term" value="P:heme transport"/>
    <property type="evidence" value="ECO:0007669"/>
    <property type="project" value="InterPro"/>
</dbReference>
<dbReference type="RefSeq" id="WP_171652739.1">
    <property type="nucleotide sequence ID" value="NZ_WHOD01000056.1"/>
</dbReference>
<keyword evidence="2" id="KW-0134">Cell wall</keyword>
<dbReference type="PROSITE" id="PS50978">
    <property type="entry name" value="NEAT"/>
    <property type="match status" value="1"/>
</dbReference>
<protein>
    <submittedName>
        <fullName evidence="10">Heme uptake protein IsdC</fullName>
    </submittedName>
</protein>
<dbReference type="InterPro" id="IPR050436">
    <property type="entry name" value="IsdA"/>
</dbReference>
<evidence type="ECO:0000256" key="7">
    <source>
        <dbReference type="SAM" id="Phobius"/>
    </source>
</evidence>
<evidence type="ECO:0000256" key="1">
    <source>
        <dbReference type="ARBA" id="ARBA00004168"/>
    </source>
</evidence>
<keyword evidence="5" id="KW-0408">Iron</keyword>
<dbReference type="CDD" id="cd06920">
    <property type="entry name" value="NEAT"/>
    <property type="match status" value="1"/>
</dbReference>
<keyword evidence="3" id="KW-0964">Secreted</keyword>
<comment type="caution">
    <text evidence="10">The sequence shown here is derived from an EMBL/GenBank/DDBJ whole genome shotgun (WGS) entry which is preliminary data.</text>
</comment>
<dbReference type="InterPro" id="IPR017502">
    <property type="entry name" value="Sortase_SrtB_target"/>
</dbReference>
<comment type="subcellular location">
    <subcellularLocation>
        <location evidence="1">Secreted</location>
        <location evidence="1">Cell wall</location>
        <topology evidence="1">Peptidoglycan-anchor</topology>
    </subcellularLocation>
</comment>
<dbReference type="AlphaFoldDB" id="A0A972GQH7"/>
<dbReference type="SUPFAM" id="SSF158911">
    <property type="entry name" value="NEAT domain-like"/>
    <property type="match status" value="1"/>
</dbReference>
<evidence type="ECO:0000256" key="5">
    <source>
        <dbReference type="ARBA" id="ARBA00023004"/>
    </source>
</evidence>
<dbReference type="GO" id="GO:0009274">
    <property type="term" value="C:peptidoglycan-based cell wall"/>
    <property type="evidence" value="ECO:0007669"/>
    <property type="project" value="InterPro"/>
</dbReference>
<dbReference type="EMBL" id="WHOD01000056">
    <property type="protein sequence ID" value="NOU94528.1"/>
    <property type="molecule type" value="Genomic_DNA"/>
</dbReference>
<evidence type="ECO:0000256" key="6">
    <source>
        <dbReference type="ARBA" id="ARBA00023088"/>
    </source>
</evidence>
<keyword evidence="7" id="KW-0472">Membrane</keyword>
<feature type="signal peptide" evidence="8">
    <location>
        <begin position="1"/>
        <end position="26"/>
    </location>
</feature>
<evidence type="ECO:0000313" key="11">
    <source>
        <dbReference type="Proteomes" id="UP000641588"/>
    </source>
</evidence>
<dbReference type="NCBIfam" id="TIGR03656">
    <property type="entry name" value="IsdC"/>
    <property type="match status" value="1"/>
</dbReference>
<evidence type="ECO:0000256" key="4">
    <source>
        <dbReference type="ARBA" id="ARBA00022729"/>
    </source>
</evidence>
<feature type="chain" id="PRO_5037698004" evidence="8">
    <location>
        <begin position="27"/>
        <end position="253"/>
    </location>
</feature>
<dbReference type="InterPro" id="IPR006635">
    <property type="entry name" value="NEAT_dom"/>
</dbReference>
<reference evidence="10" key="1">
    <citation type="submission" date="2019-10" db="EMBL/GenBank/DDBJ databases">
        <title>Description of Paenibacillus glebae sp. nov.</title>
        <authorList>
            <person name="Carlier A."/>
            <person name="Qi S."/>
        </authorList>
    </citation>
    <scope>NUCLEOTIDE SEQUENCE</scope>
    <source>
        <strain evidence="10">LMG 31456</strain>
    </source>
</reference>
<dbReference type="PANTHER" id="PTHR37824:SF1">
    <property type="entry name" value="IRON-REGULATED SURFACE DETERMINANT PROTEIN C"/>
    <property type="match status" value="1"/>
</dbReference>
<evidence type="ECO:0000256" key="3">
    <source>
        <dbReference type="ARBA" id="ARBA00022525"/>
    </source>
</evidence>
<keyword evidence="4 8" id="KW-0732">Signal</keyword>